<dbReference type="GO" id="GO:0008483">
    <property type="term" value="F:transaminase activity"/>
    <property type="evidence" value="ECO:0007669"/>
    <property type="project" value="UniProtKB-KW"/>
</dbReference>
<protein>
    <recommendedName>
        <fullName evidence="5">Aminotransferase</fullName>
        <ecNumber evidence="5">2.6.1.-</ecNumber>
    </recommendedName>
</protein>
<comment type="similarity">
    <text evidence="5">Belongs to the class-I pyridoxal-phosphate-dependent aminotransferase family.</text>
</comment>
<accession>A1RVF8</accession>
<dbReference type="CDD" id="cd00609">
    <property type="entry name" value="AAT_like"/>
    <property type="match status" value="1"/>
</dbReference>
<dbReference type="InterPro" id="IPR004838">
    <property type="entry name" value="NHTrfase_class1_PyrdxlP-BS"/>
</dbReference>
<evidence type="ECO:0000256" key="5">
    <source>
        <dbReference type="RuleBase" id="RU000481"/>
    </source>
</evidence>
<comment type="cofactor">
    <cofactor evidence="1 5">
        <name>pyridoxal 5'-phosphate</name>
        <dbReference type="ChEBI" id="CHEBI:597326"/>
    </cofactor>
</comment>
<dbReference type="eggNOG" id="arCOG04333">
    <property type="taxonomic scope" value="Archaea"/>
</dbReference>
<evidence type="ECO:0000256" key="2">
    <source>
        <dbReference type="ARBA" id="ARBA00022576"/>
    </source>
</evidence>
<dbReference type="InterPro" id="IPR004839">
    <property type="entry name" value="Aminotransferase_I/II_large"/>
</dbReference>
<dbReference type="PROSITE" id="PS00105">
    <property type="entry name" value="AA_TRANSFER_CLASS_1"/>
    <property type="match status" value="1"/>
</dbReference>
<dbReference type="KEGG" id="pis:Pisl_1791"/>
<dbReference type="InterPro" id="IPR015421">
    <property type="entry name" value="PyrdxlP-dep_Trfase_major"/>
</dbReference>
<proteinExistence type="inferred from homology"/>
<sequence>MAIVMDFSLVLRRIGEAAPRHRLDIGDPDLPPPPELVEALRGGGDFRYGPPEGLPEFREAVAEVFKADPSEVVAVAGGRHGLAALMWIFRKRRLLTTSPFYPGYFDIAGVFGLELSLVEGGDGWIPNFAERGVYVVNYPNNPTGAVLPREKVRELVDVAEFVISDEIYRDIVFTEFVSPAELSPSSVAVVYSFSKVFSVPGLRVGAVIAPRDIAREVARFNRATINVAPTPAQRAVASVIDVLPRRRREISQAYLRRVELALSELRLKFVKPGGAFYIFPQVSDDVKCFESALTEGVSVLPGSLYGRGGYVRIALVEPEEGLREAFSALNRACGRDDK</sequence>
<dbReference type="PANTHER" id="PTHR43488">
    <property type="entry name" value="GLUTAMATE-PYRUVATE AMINOTRANSFERASE ALAA"/>
    <property type="match status" value="1"/>
</dbReference>
<evidence type="ECO:0000256" key="4">
    <source>
        <dbReference type="ARBA" id="ARBA00022898"/>
    </source>
</evidence>
<dbReference type="HOGENOM" id="CLU_017584_4_3_2"/>
<keyword evidence="3 5" id="KW-0808">Transferase</keyword>
<gene>
    <name evidence="7" type="ordered locus">Pisl_1791</name>
</gene>
<dbReference type="Proteomes" id="UP000002595">
    <property type="component" value="Chromosome"/>
</dbReference>
<dbReference type="SUPFAM" id="SSF53383">
    <property type="entry name" value="PLP-dependent transferases"/>
    <property type="match status" value="1"/>
</dbReference>
<dbReference type="AlphaFoldDB" id="A1RVF8"/>
<dbReference type="Gene3D" id="3.40.640.10">
    <property type="entry name" value="Type I PLP-dependent aspartate aminotransferase-like (Major domain)"/>
    <property type="match status" value="1"/>
</dbReference>
<evidence type="ECO:0000259" key="6">
    <source>
        <dbReference type="Pfam" id="PF00155"/>
    </source>
</evidence>
<keyword evidence="4" id="KW-0663">Pyridoxal phosphate</keyword>
<dbReference type="Pfam" id="PF00155">
    <property type="entry name" value="Aminotran_1_2"/>
    <property type="match status" value="1"/>
</dbReference>
<reference evidence="7" key="1">
    <citation type="submission" date="2006-12" db="EMBL/GenBank/DDBJ databases">
        <title>Complete sequence of Pyrobaculum islandicum DSM 4184.</title>
        <authorList>
            <person name="Copeland A."/>
            <person name="Lucas S."/>
            <person name="Lapidus A."/>
            <person name="Barry K."/>
            <person name="Detter J.C."/>
            <person name="Glavina del Rio T."/>
            <person name="Dalin E."/>
            <person name="Tice H."/>
            <person name="Pitluck S."/>
            <person name="Meincke L."/>
            <person name="Brettin T."/>
            <person name="Bruce D."/>
            <person name="Han C."/>
            <person name="Tapia R."/>
            <person name="Gilna P."/>
            <person name="Schmutz J."/>
            <person name="Larimer F."/>
            <person name="Land M."/>
            <person name="Hauser L."/>
            <person name="Kyrpides N."/>
            <person name="Mikhailova N."/>
            <person name="Cozen A.E."/>
            <person name="Fitz-Gibbon S.T."/>
            <person name="House C.H."/>
            <person name="Saltikov C."/>
            <person name="Lowe T."/>
            <person name="Richardson P."/>
        </authorList>
    </citation>
    <scope>NUCLEOTIDE SEQUENCE [LARGE SCALE GENOMIC DNA]</scope>
    <source>
        <strain evidence="7">DSM 4184</strain>
    </source>
</reference>
<dbReference type="EMBL" id="CP000504">
    <property type="protein sequence ID" value="ABL88940.1"/>
    <property type="molecule type" value="Genomic_DNA"/>
</dbReference>
<organism evidence="7 8">
    <name type="scientific">Pyrobaculum islandicum (strain DSM 4184 / JCM 9189 / GEO3)</name>
    <dbReference type="NCBI Taxonomy" id="384616"/>
    <lineage>
        <taxon>Archaea</taxon>
        <taxon>Thermoproteota</taxon>
        <taxon>Thermoprotei</taxon>
        <taxon>Thermoproteales</taxon>
        <taxon>Thermoproteaceae</taxon>
        <taxon>Pyrobaculum</taxon>
    </lineage>
</organism>
<dbReference type="PANTHER" id="PTHR43488:SF2">
    <property type="entry name" value="GLUTAMATE-PYRUVATE AMINOTRANSFERASE ALAA"/>
    <property type="match status" value="1"/>
</dbReference>
<evidence type="ECO:0000256" key="1">
    <source>
        <dbReference type="ARBA" id="ARBA00001933"/>
    </source>
</evidence>
<dbReference type="GO" id="GO:0030170">
    <property type="term" value="F:pyridoxal phosphate binding"/>
    <property type="evidence" value="ECO:0007669"/>
    <property type="project" value="InterPro"/>
</dbReference>
<keyword evidence="8" id="KW-1185">Reference proteome</keyword>
<evidence type="ECO:0000256" key="3">
    <source>
        <dbReference type="ARBA" id="ARBA00022679"/>
    </source>
</evidence>
<keyword evidence="2 5" id="KW-0032">Aminotransferase</keyword>
<evidence type="ECO:0000313" key="8">
    <source>
        <dbReference type="Proteomes" id="UP000002595"/>
    </source>
</evidence>
<evidence type="ECO:0000313" key="7">
    <source>
        <dbReference type="EMBL" id="ABL88940.1"/>
    </source>
</evidence>
<feature type="domain" description="Aminotransferase class I/classII large" evidence="6">
    <location>
        <begin position="23"/>
        <end position="328"/>
    </location>
</feature>
<name>A1RVF8_PYRIL</name>
<dbReference type="InterPro" id="IPR051926">
    <property type="entry name" value="Ala_Aminotransferase"/>
</dbReference>
<dbReference type="STRING" id="384616.Pisl_1791"/>
<dbReference type="EC" id="2.6.1.-" evidence="5"/>
<dbReference type="InterPro" id="IPR015424">
    <property type="entry name" value="PyrdxlP-dep_Trfase"/>
</dbReference>